<evidence type="ECO:0000259" key="2">
    <source>
        <dbReference type="Pfam" id="PF00128"/>
    </source>
</evidence>
<dbReference type="InterPro" id="IPR017853">
    <property type="entry name" value="GH"/>
</dbReference>
<evidence type="ECO:0000256" key="1">
    <source>
        <dbReference type="ARBA" id="ARBA00008061"/>
    </source>
</evidence>
<evidence type="ECO:0000313" key="3">
    <source>
        <dbReference type="EMBL" id="CAD7235027.1"/>
    </source>
</evidence>
<dbReference type="Pfam" id="PF00128">
    <property type="entry name" value="Alpha-amylase"/>
    <property type="match status" value="1"/>
</dbReference>
<protein>
    <recommendedName>
        <fullName evidence="2">Glycosyl hydrolase family 13 catalytic domain-containing protein</fullName>
    </recommendedName>
</protein>
<dbReference type="Gene3D" id="3.20.20.80">
    <property type="entry name" value="Glycosidases"/>
    <property type="match status" value="1"/>
</dbReference>
<feature type="domain" description="Glycosyl hydrolase family 13 catalytic" evidence="2">
    <location>
        <begin position="21"/>
        <end position="100"/>
    </location>
</feature>
<feature type="non-terminal residue" evidence="3">
    <location>
        <position position="367"/>
    </location>
</feature>
<dbReference type="InterPro" id="IPR006047">
    <property type="entry name" value="GH13_cat_dom"/>
</dbReference>
<comment type="similarity">
    <text evidence="1">Belongs to the glycosyl hydrolase 13 family.</text>
</comment>
<dbReference type="SUPFAM" id="SSF51445">
    <property type="entry name" value="(Trans)glycosidases"/>
    <property type="match status" value="1"/>
</dbReference>
<dbReference type="PANTHER" id="PTHR43447">
    <property type="entry name" value="ALPHA-AMYLASE"/>
    <property type="match status" value="1"/>
</dbReference>
<name>A0A7R8WTT9_9CRUS</name>
<dbReference type="OrthoDB" id="1555347at2759"/>
<gene>
    <name evidence="3" type="ORF">CTOB1V02_LOCUS12843</name>
</gene>
<dbReference type="GO" id="GO:0005975">
    <property type="term" value="P:carbohydrate metabolic process"/>
    <property type="evidence" value="ECO:0007669"/>
    <property type="project" value="InterPro"/>
</dbReference>
<dbReference type="EMBL" id="OB670864">
    <property type="protein sequence ID" value="CAD7235027.1"/>
    <property type="molecule type" value="Genomic_DNA"/>
</dbReference>
<accession>A0A7R8WTT9</accession>
<organism evidence="3">
    <name type="scientific">Cyprideis torosa</name>
    <dbReference type="NCBI Taxonomy" id="163714"/>
    <lineage>
        <taxon>Eukaryota</taxon>
        <taxon>Metazoa</taxon>
        <taxon>Ecdysozoa</taxon>
        <taxon>Arthropoda</taxon>
        <taxon>Crustacea</taxon>
        <taxon>Oligostraca</taxon>
        <taxon>Ostracoda</taxon>
        <taxon>Podocopa</taxon>
        <taxon>Podocopida</taxon>
        <taxon>Cytherocopina</taxon>
        <taxon>Cytheroidea</taxon>
        <taxon>Cytherideidae</taxon>
        <taxon>Cyprideis</taxon>
    </lineage>
</organism>
<proteinExistence type="inferred from homology"/>
<reference evidence="3" key="1">
    <citation type="submission" date="2020-11" db="EMBL/GenBank/DDBJ databases">
        <authorList>
            <person name="Tran Van P."/>
        </authorList>
    </citation>
    <scope>NUCLEOTIDE SEQUENCE</scope>
</reference>
<dbReference type="AlphaFoldDB" id="A0A7R8WTT9"/>
<sequence>MQGWYWDYPKTIDGNNWADTITAKAAELGEAGITHLWLPPLSRASFGSGSNGYDPKDLYDLGEYGLGATGYGTRADVDASITALNNAGIKAVADVVYNHRDGGDAEQNTAVEGWIENFNCTKRNSGDNPFPSDRVRYIIPIGGSTGNGATTFYIKVRSRSGHPDFHNYEYKFYAQTNTVGYQGMPEQTETEPNGGGDCGQGNTAVSLGVDYIANVDSDYNCGSGCGIDEFALNISASDYNAAGDSIYIYLNNTGGYSDHDIVGIWNGTMDIQSQVIYQTYTDFTNMPSGQGSMNYLNFKPNGNPTQLAGDWDAMLFFYDYDQDVLSTKEGLRDWSQWLDSDINSGGPDSDKAAIIAINFAGEPLEAE</sequence>